<keyword evidence="3" id="KW-0808">Transferase</keyword>
<dbReference type="GO" id="GO:0019432">
    <property type="term" value="P:triglyceride biosynthetic process"/>
    <property type="evidence" value="ECO:0007669"/>
    <property type="project" value="TreeGrafter"/>
</dbReference>
<accession>A0A226ESA2</accession>
<keyword evidence="1" id="KW-0812">Transmembrane</keyword>
<feature type="domain" description="O-acyltransferase WSD1 C-terminal" evidence="2">
    <location>
        <begin position="334"/>
        <end position="453"/>
    </location>
</feature>
<dbReference type="Proteomes" id="UP000198287">
    <property type="component" value="Unassembled WGS sequence"/>
</dbReference>
<dbReference type="PANTHER" id="PTHR31650">
    <property type="entry name" value="O-ACYLTRANSFERASE (WSD1-LIKE) FAMILY PROTEIN"/>
    <property type="match status" value="1"/>
</dbReference>
<keyword evidence="3" id="KW-0012">Acyltransferase</keyword>
<comment type="caution">
    <text evidence="3">The sequence shown here is derived from an EMBL/GenBank/DDBJ whole genome shotgun (WGS) entry which is preliminary data.</text>
</comment>
<gene>
    <name evidence="3" type="ORF">Fcan01_04769</name>
</gene>
<keyword evidence="4" id="KW-1185">Reference proteome</keyword>
<dbReference type="GO" id="GO:0005886">
    <property type="term" value="C:plasma membrane"/>
    <property type="evidence" value="ECO:0007669"/>
    <property type="project" value="TreeGrafter"/>
</dbReference>
<proteinExistence type="predicted"/>
<protein>
    <submittedName>
        <fullName evidence="3">Putative diacylglycerol O-acyltransferase tgs1</fullName>
    </submittedName>
</protein>
<dbReference type="AlphaFoldDB" id="A0A226ESA2"/>
<keyword evidence="1" id="KW-0472">Membrane</keyword>
<dbReference type="OrthoDB" id="619536at2759"/>
<name>A0A226ESA2_FOLCA</name>
<sequence>MGFFKTVLTFILKCLIFDSIFLLYLINSVIRAFTTIASNIFRPDLLQIVDKHFTHLACQVYSEANVAILVSGKFRGELNKQNVANNVKRILEKPEYHRLKECIVPWWGHLFWKLDKNFNIKEHILKCKLDPTSPTALKKLQQSVLSKPFPTGKSPWFIYIVTNSTKQENEDIFMLKIHHSLADGHSILKLLINEIFDEPSTSVLKPVAARLPKLVEIWLGFTFVLKAINWLSNKIISGEDPALTPSGGLASPMKTLGSGGRKYYSVESREISVDSIKLARRRLNVPFMGIILSALSQVLRNVAIRKVSRMKIPSHVTCVSPFPIKNHPGGSVRLFPLPIGEQDELKVVKDVRANLTKNVVSNVMMMRALTGVVGTMPYSWVQKSGFTDIIGIPLVVSEFPGPTKQISGFGLPLVEISFQVGFHKGNCGLMFFGTSYKGMWRMKLNADIDVISTEEEAQSIVNGVVNNIISYSKAQ</sequence>
<dbReference type="Pfam" id="PF06974">
    <property type="entry name" value="WS_DGAT_C"/>
    <property type="match status" value="1"/>
</dbReference>
<dbReference type="GO" id="GO:0008374">
    <property type="term" value="F:O-acyltransferase activity"/>
    <property type="evidence" value="ECO:0007669"/>
    <property type="project" value="InterPro"/>
</dbReference>
<feature type="transmembrane region" description="Helical" evidence="1">
    <location>
        <begin position="7"/>
        <end position="26"/>
    </location>
</feature>
<dbReference type="InterPro" id="IPR009721">
    <property type="entry name" value="O-acyltransferase_WSD1_C"/>
</dbReference>
<evidence type="ECO:0000256" key="1">
    <source>
        <dbReference type="SAM" id="Phobius"/>
    </source>
</evidence>
<evidence type="ECO:0000259" key="2">
    <source>
        <dbReference type="Pfam" id="PF06974"/>
    </source>
</evidence>
<dbReference type="EMBL" id="LNIX01000002">
    <property type="protein sequence ID" value="OXA60130.1"/>
    <property type="molecule type" value="Genomic_DNA"/>
</dbReference>
<dbReference type="PANTHER" id="PTHR31650:SF1">
    <property type="entry name" value="WAX ESTER SYNTHASE_DIACYLGLYCEROL ACYLTRANSFERASE 4-RELATED"/>
    <property type="match status" value="1"/>
</dbReference>
<reference evidence="3 4" key="1">
    <citation type="submission" date="2015-12" db="EMBL/GenBank/DDBJ databases">
        <title>The genome of Folsomia candida.</title>
        <authorList>
            <person name="Faddeeva A."/>
            <person name="Derks M.F."/>
            <person name="Anvar Y."/>
            <person name="Smit S."/>
            <person name="Van Straalen N."/>
            <person name="Roelofs D."/>
        </authorList>
    </citation>
    <scope>NUCLEOTIDE SEQUENCE [LARGE SCALE GENOMIC DNA]</scope>
    <source>
        <strain evidence="3 4">VU population</strain>
        <tissue evidence="3">Whole body</tissue>
    </source>
</reference>
<evidence type="ECO:0000313" key="3">
    <source>
        <dbReference type="EMBL" id="OXA60130.1"/>
    </source>
</evidence>
<organism evidence="3 4">
    <name type="scientific">Folsomia candida</name>
    <name type="common">Springtail</name>
    <dbReference type="NCBI Taxonomy" id="158441"/>
    <lineage>
        <taxon>Eukaryota</taxon>
        <taxon>Metazoa</taxon>
        <taxon>Ecdysozoa</taxon>
        <taxon>Arthropoda</taxon>
        <taxon>Hexapoda</taxon>
        <taxon>Collembola</taxon>
        <taxon>Entomobryomorpha</taxon>
        <taxon>Isotomoidea</taxon>
        <taxon>Isotomidae</taxon>
        <taxon>Proisotominae</taxon>
        <taxon>Folsomia</taxon>
    </lineage>
</organism>
<keyword evidence="1" id="KW-1133">Transmembrane helix</keyword>
<evidence type="ECO:0000313" key="4">
    <source>
        <dbReference type="Proteomes" id="UP000198287"/>
    </source>
</evidence>
<dbReference type="InterPro" id="IPR045034">
    <property type="entry name" value="O-acyltransferase_WSD1-like"/>
</dbReference>